<dbReference type="Pfam" id="PF09471">
    <property type="entry name" value="Peptidase_M64"/>
    <property type="match status" value="1"/>
</dbReference>
<comment type="caution">
    <text evidence="8">The sequence shown here is derived from an EMBL/GenBank/DDBJ whole genome shotgun (WGS) entry which is preliminary data.</text>
</comment>
<dbReference type="InterPro" id="IPR019026">
    <property type="entry name" value="Peptidase_M64_IgA"/>
</dbReference>
<keyword evidence="9" id="KW-1185">Reference proteome</keyword>
<dbReference type="InterPro" id="IPR016491">
    <property type="entry name" value="Septin"/>
</dbReference>
<gene>
    <name evidence="8" type="ORF">CcCBS67573_g02443</name>
</gene>
<dbReference type="FunFam" id="3.40.50.300:FF:000260">
    <property type="entry name" value="Cell division control 10"/>
    <property type="match status" value="1"/>
</dbReference>
<dbReference type="GO" id="GO:0051301">
    <property type="term" value="P:cell division"/>
    <property type="evidence" value="ECO:0007669"/>
    <property type="project" value="UniProtKB-KW"/>
</dbReference>
<accession>A0A507FJ42</accession>
<feature type="signal peptide" evidence="6">
    <location>
        <begin position="1"/>
        <end position="20"/>
    </location>
</feature>
<evidence type="ECO:0000256" key="1">
    <source>
        <dbReference type="ARBA" id="ARBA00022618"/>
    </source>
</evidence>
<dbReference type="Proteomes" id="UP000320333">
    <property type="component" value="Unassembled WGS sequence"/>
</dbReference>
<reference evidence="8 9" key="1">
    <citation type="journal article" date="2019" name="Sci. Rep.">
        <title>Comparative genomics of chytrid fungi reveal insights into the obligate biotrophic and pathogenic lifestyle of Synchytrium endobioticum.</title>
        <authorList>
            <person name="van de Vossenberg B.T.L.H."/>
            <person name="Warris S."/>
            <person name="Nguyen H.D.T."/>
            <person name="van Gent-Pelzer M.P.E."/>
            <person name="Joly D.L."/>
            <person name="van de Geest H.C."/>
            <person name="Bonants P.J.M."/>
            <person name="Smith D.S."/>
            <person name="Levesque C.A."/>
            <person name="van der Lee T.A.J."/>
        </authorList>
    </citation>
    <scope>NUCLEOTIDE SEQUENCE [LARGE SCALE GENOMIC DNA]</scope>
    <source>
        <strain evidence="8 9">CBS 675.73</strain>
    </source>
</reference>
<comment type="similarity">
    <text evidence="5">Belongs to the TRAFAC class TrmE-Era-EngA-EngB-Septin-like GTPase superfamily. Septin GTPase family.</text>
</comment>
<keyword evidence="3 5" id="KW-0342">GTP-binding</keyword>
<evidence type="ECO:0000256" key="3">
    <source>
        <dbReference type="ARBA" id="ARBA00023134"/>
    </source>
</evidence>
<keyword evidence="1" id="KW-0132">Cell division</keyword>
<dbReference type="GO" id="GO:0032161">
    <property type="term" value="C:cleavage apparatus septin structure"/>
    <property type="evidence" value="ECO:0007669"/>
    <property type="project" value="UniProtKB-ARBA"/>
</dbReference>
<evidence type="ECO:0000256" key="2">
    <source>
        <dbReference type="ARBA" id="ARBA00022741"/>
    </source>
</evidence>
<dbReference type="PANTHER" id="PTHR18884">
    <property type="entry name" value="SEPTIN"/>
    <property type="match status" value="1"/>
</dbReference>
<keyword evidence="6" id="KW-0732">Signal</keyword>
<evidence type="ECO:0000256" key="5">
    <source>
        <dbReference type="RuleBase" id="RU004560"/>
    </source>
</evidence>
<dbReference type="SUPFAM" id="SSF52540">
    <property type="entry name" value="P-loop containing nucleoside triphosphate hydrolases"/>
    <property type="match status" value="1"/>
</dbReference>
<feature type="chain" id="PRO_5021434716" description="Septin-type G domain-containing protein" evidence="6">
    <location>
        <begin position="21"/>
        <end position="972"/>
    </location>
</feature>
<dbReference type="AlphaFoldDB" id="A0A507FJ42"/>
<dbReference type="PROSITE" id="PS51719">
    <property type="entry name" value="G_SEPTIN"/>
    <property type="match status" value="1"/>
</dbReference>
<sequence>MKSGSLFLPALLVLSTQLLAHSLHSDDTDADFKFRHLEFDVAEHKRHFSMSLYADAAAKTCTVLDSSESETLHRLLLRSPFPKAVVAERRPADTMPDHTSTTDRIEKMFVKIIGVDASAVYTLAADTLCENGLTHEQPAVLPLAMKKPVVRQIIASGPSTNRIDVTFMGDGYTKEQKELFFTDMQRLTKDMWEGGAFDGVLPLMNVWAVFVESQESGIGVGGAPRNTAFGLFRDGTELRGVYPSRPEVARAVCKAPGPGTCDFPALIANDPYYGGLGGEFTIGTASLTTGTVVLRHEFGHTMINTGEEYDGGEAYFGCNAAMSLKNIKWKQWLTEGAKGLKEQKNAIRVQDYSWYDLAQGPYHLNFTSDGKFDRWFLRITASGVELPDSLQVTLDGKPLNWTSHGNFDRGFHEWIDKTGGFEKGLHHLEFRQGFPPSTESAPIRQLCSVTLHEYAAEEAYHFDPDYIGAFPTYSLSGKKSYRPTHESCLMRNMTSPTFCPVCKEGLFLELLKRITLIDSIDTSCTNKRSDSVLLQLQEHEAMDVQVAKDNDRTRSRKAKVNLLKLAHLRPEGKRIPGEKYYINWSRNGVIQKRFNNMEEIVVAGGSAAVSGDWEVSVKIVTPLVRSDPDELTISRGRFVWSAFAHIETAIMAAHAEKKTLTGYVGFDSITSQIEKKFLKRGFAFNLMAVGRSGLGKSTLVNTIFASHLVDSKGLLKISENGQPIQTTEIQSISHIIEENGVRLKLTITDTPGYGDQVNNDSCWEPVIKYIKDQYSSYLRKELTPTRDRRIADTRVHAVLFFIAPTGHALTPLDIAVMRRISEVANVIPVIAKSDSLTLEERASFKKRIKDEIEFHGIRTFPYADVFVDTEDDGPLSDEEKAERQLVNAVRDVIPFAVVGSEKNVVVDGKAVRGRRTRWGVINVENEDHCEFVALRNFLTRTHMQDLIDVTAMVHYEGYRTKQLMALKGQSSN</sequence>
<dbReference type="Gene3D" id="3.40.50.300">
    <property type="entry name" value="P-loop containing nucleotide triphosphate hydrolases"/>
    <property type="match status" value="1"/>
</dbReference>
<proteinExistence type="inferred from homology"/>
<evidence type="ECO:0000313" key="9">
    <source>
        <dbReference type="Proteomes" id="UP000320333"/>
    </source>
</evidence>
<protein>
    <recommendedName>
        <fullName evidence="7">Septin-type G domain-containing protein</fullName>
    </recommendedName>
</protein>
<dbReference type="GO" id="GO:0008237">
    <property type="term" value="F:metallopeptidase activity"/>
    <property type="evidence" value="ECO:0007669"/>
    <property type="project" value="InterPro"/>
</dbReference>
<evidence type="ECO:0000259" key="7">
    <source>
        <dbReference type="PROSITE" id="PS51719"/>
    </source>
</evidence>
<dbReference type="InterPro" id="IPR024079">
    <property type="entry name" value="MetalloPept_cat_dom_sf"/>
</dbReference>
<keyword evidence="4" id="KW-0131">Cell cycle</keyword>
<feature type="domain" description="Septin-type G" evidence="7">
    <location>
        <begin position="680"/>
        <end position="965"/>
    </location>
</feature>
<dbReference type="GO" id="GO:0000921">
    <property type="term" value="P:septin ring assembly"/>
    <property type="evidence" value="ECO:0007669"/>
    <property type="project" value="UniProtKB-ARBA"/>
</dbReference>
<evidence type="ECO:0000256" key="6">
    <source>
        <dbReference type="SAM" id="SignalP"/>
    </source>
</evidence>
<dbReference type="Pfam" id="PF00735">
    <property type="entry name" value="Septin"/>
    <property type="match status" value="1"/>
</dbReference>
<keyword evidence="2 5" id="KW-0547">Nucleotide-binding</keyword>
<evidence type="ECO:0000256" key="4">
    <source>
        <dbReference type="ARBA" id="ARBA00023306"/>
    </source>
</evidence>
<dbReference type="EMBL" id="QEAP01000051">
    <property type="protein sequence ID" value="TPX76313.1"/>
    <property type="molecule type" value="Genomic_DNA"/>
</dbReference>
<dbReference type="GO" id="GO:0005525">
    <property type="term" value="F:GTP binding"/>
    <property type="evidence" value="ECO:0007669"/>
    <property type="project" value="UniProtKB-KW"/>
</dbReference>
<name>A0A507FJ42_9FUNG</name>
<dbReference type="GO" id="GO:0043934">
    <property type="term" value="P:sporulation"/>
    <property type="evidence" value="ECO:0007669"/>
    <property type="project" value="UniProtKB-ARBA"/>
</dbReference>
<dbReference type="CDD" id="cd01850">
    <property type="entry name" value="CDC_Septin"/>
    <property type="match status" value="1"/>
</dbReference>
<organism evidence="8 9">
    <name type="scientific">Chytriomyces confervae</name>
    <dbReference type="NCBI Taxonomy" id="246404"/>
    <lineage>
        <taxon>Eukaryota</taxon>
        <taxon>Fungi</taxon>
        <taxon>Fungi incertae sedis</taxon>
        <taxon>Chytridiomycota</taxon>
        <taxon>Chytridiomycota incertae sedis</taxon>
        <taxon>Chytridiomycetes</taxon>
        <taxon>Chytridiales</taxon>
        <taxon>Chytriomycetaceae</taxon>
        <taxon>Chytriomyces</taxon>
    </lineage>
</organism>
<dbReference type="Gene3D" id="3.40.390.10">
    <property type="entry name" value="Collagenase (Catalytic Domain)"/>
    <property type="match status" value="1"/>
</dbReference>
<dbReference type="InterPro" id="IPR030379">
    <property type="entry name" value="G_SEPTIN_dom"/>
</dbReference>
<dbReference type="InterPro" id="IPR027417">
    <property type="entry name" value="P-loop_NTPase"/>
</dbReference>
<evidence type="ECO:0000313" key="8">
    <source>
        <dbReference type="EMBL" id="TPX76313.1"/>
    </source>
</evidence>
<dbReference type="STRING" id="246404.A0A507FJ42"/>
<dbReference type="OrthoDB" id="2961863at2759"/>